<dbReference type="GO" id="GO:0004518">
    <property type="term" value="F:nuclease activity"/>
    <property type="evidence" value="ECO:0007669"/>
    <property type="project" value="UniProtKB-KW"/>
</dbReference>
<dbReference type="Gene3D" id="3.30.190.20">
    <property type="match status" value="1"/>
</dbReference>
<dbReference type="SUPFAM" id="SSF52540">
    <property type="entry name" value="P-loop containing nucleoside triphosphate hydrolases"/>
    <property type="match status" value="2"/>
</dbReference>
<name>A0A1S9M2T0_9MOLU</name>
<keyword evidence="10" id="KW-0067">ATP-binding</keyword>
<evidence type="ECO:0000256" key="10">
    <source>
        <dbReference type="ARBA" id="ARBA00022840"/>
    </source>
</evidence>
<feature type="domain" description="ABC transporter" evidence="17">
    <location>
        <begin position="323"/>
        <end position="587"/>
    </location>
</feature>
<evidence type="ECO:0000256" key="15">
    <source>
        <dbReference type="ARBA" id="ARBA00039316"/>
    </source>
</evidence>
<keyword evidence="4" id="KW-0677">Repeat</keyword>
<evidence type="ECO:0000313" key="19">
    <source>
        <dbReference type="EMBL" id="OOP59546.1"/>
    </source>
</evidence>
<dbReference type="SMART" id="SM00382">
    <property type="entry name" value="AAA"/>
    <property type="match status" value="2"/>
</dbReference>
<keyword evidence="5" id="KW-0547">Nucleotide-binding</keyword>
<keyword evidence="12" id="KW-0238">DNA-binding</keyword>
<gene>
    <name evidence="18" type="primary">uvrA</name>
    <name evidence="19" type="ORF">B2G44_00765</name>
    <name evidence="18" type="ORF">OC712_01715</name>
</gene>
<dbReference type="PROSITE" id="PS50893">
    <property type="entry name" value="ABC_TRANSPORTER_2"/>
    <property type="match status" value="2"/>
</dbReference>
<dbReference type="Proteomes" id="UP001383392">
    <property type="component" value="Unassembled WGS sequence"/>
</dbReference>
<evidence type="ECO:0000256" key="11">
    <source>
        <dbReference type="ARBA" id="ARBA00022881"/>
    </source>
</evidence>
<dbReference type="GO" id="GO:0005524">
    <property type="term" value="F:ATP binding"/>
    <property type="evidence" value="ECO:0007669"/>
    <property type="project" value="UniProtKB-KW"/>
</dbReference>
<dbReference type="Pfam" id="PF17755">
    <property type="entry name" value="UvrA_DNA-bind"/>
    <property type="match status" value="1"/>
</dbReference>
<dbReference type="InterPro" id="IPR041102">
    <property type="entry name" value="UvrA_inter"/>
</dbReference>
<dbReference type="RefSeq" id="WP_078122960.1">
    <property type="nucleotide sequence ID" value="NZ_JAOSJG010000014.1"/>
</dbReference>
<dbReference type="EMBL" id="MWKN01000017">
    <property type="protein sequence ID" value="OOP59546.1"/>
    <property type="molecule type" value="Genomic_DNA"/>
</dbReference>
<dbReference type="InterPro" id="IPR017871">
    <property type="entry name" value="ABC_transporter-like_CS"/>
</dbReference>
<proteinExistence type="inferred from homology"/>
<dbReference type="Gene3D" id="1.20.1580.10">
    <property type="entry name" value="ABC transporter ATPase like domain"/>
    <property type="match status" value="3"/>
</dbReference>
<dbReference type="STRING" id="180978.B2G44_00765"/>
<dbReference type="GO" id="GO:0016887">
    <property type="term" value="F:ATP hydrolysis activity"/>
    <property type="evidence" value="ECO:0007669"/>
    <property type="project" value="InterPro"/>
</dbReference>
<dbReference type="InterPro" id="IPR003593">
    <property type="entry name" value="AAA+_ATPase"/>
</dbReference>
<accession>A0A1S9M2T0</accession>
<dbReference type="PANTHER" id="PTHR43152">
    <property type="entry name" value="UVRABC SYSTEM PROTEIN A"/>
    <property type="match status" value="1"/>
</dbReference>
<evidence type="ECO:0000256" key="3">
    <source>
        <dbReference type="ARBA" id="ARBA00022723"/>
    </source>
</evidence>
<keyword evidence="11" id="KW-0267">Excision nuclease</keyword>
<evidence type="ECO:0000256" key="16">
    <source>
        <dbReference type="ARBA" id="ARBA00042156"/>
    </source>
</evidence>
<comment type="caution">
    <text evidence="19">The sequence shown here is derived from an EMBL/GenBank/DDBJ whole genome shotgun (WGS) entry which is preliminary data.</text>
</comment>
<keyword evidence="2" id="KW-0963">Cytoplasm</keyword>
<dbReference type="GO" id="GO:0006289">
    <property type="term" value="P:nucleotide-excision repair"/>
    <property type="evidence" value="ECO:0007669"/>
    <property type="project" value="InterPro"/>
</dbReference>
<evidence type="ECO:0000256" key="7">
    <source>
        <dbReference type="ARBA" id="ARBA00022769"/>
    </source>
</evidence>
<dbReference type="InterPro" id="IPR027417">
    <property type="entry name" value="P-loop_NTPase"/>
</dbReference>
<evidence type="ECO:0000256" key="5">
    <source>
        <dbReference type="ARBA" id="ARBA00022741"/>
    </source>
</evidence>
<dbReference type="InterPro" id="IPR041552">
    <property type="entry name" value="UvrA_DNA-bd"/>
</dbReference>
<comment type="similarity">
    <text evidence="14">Belongs to the ABC transporter superfamily. UvrA family.</text>
</comment>
<organism evidence="19 20">
    <name type="scientific">Candidatus Phytoplasma citri</name>
    <dbReference type="NCBI Taxonomy" id="180978"/>
    <lineage>
        <taxon>Bacteria</taxon>
        <taxon>Bacillati</taxon>
        <taxon>Mycoplasmatota</taxon>
        <taxon>Mollicutes</taxon>
        <taxon>Acholeplasmatales</taxon>
        <taxon>Acholeplasmataceae</taxon>
        <taxon>Candidatus Phytoplasma</taxon>
        <taxon>16SrII (Peanut WB group)</taxon>
    </lineage>
</organism>
<evidence type="ECO:0000256" key="8">
    <source>
        <dbReference type="ARBA" id="ARBA00022771"/>
    </source>
</evidence>
<keyword evidence="7" id="KW-0228">DNA excision</keyword>
<evidence type="ECO:0000256" key="12">
    <source>
        <dbReference type="ARBA" id="ARBA00023125"/>
    </source>
</evidence>
<evidence type="ECO:0000256" key="4">
    <source>
        <dbReference type="ARBA" id="ARBA00022737"/>
    </source>
</evidence>
<evidence type="ECO:0000259" key="17">
    <source>
        <dbReference type="PROSITE" id="PS50893"/>
    </source>
</evidence>
<evidence type="ECO:0000256" key="13">
    <source>
        <dbReference type="ARBA" id="ARBA00023204"/>
    </source>
</evidence>
<dbReference type="InterPro" id="IPR003439">
    <property type="entry name" value="ABC_transporter-like_ATP-bd"/>
</dbReference>
<evidence type="ECO:0000256" key="2">
    <source>
        <dbReference type="ARBA" id="ARBA00022490"/>
    </source>
</evidence>
<keyword evidence="6" id="KW-0227">DNA damage</keyword>
<dbReference type="GO" id="GO:0009380">
    <property type="term" value="C:excinuclease repair complex"/>
    <property type="evidence" value="ECO:0007669"/>
    <property type="project" value="InterPro"/>
</dbReference>
<dbReference type="OrthoDB" id="9809851at2"/>
<keyword evidence="3" id="KW-0479">Metal-binding</keyword>
<dbReference type="InterPro" id="IPR004602">
    <property type="entry name" value="UvrA"/>
</dbReference>
<feature type="domain" description="ABC transporter" evidence="17">
    <location>
        <begin position="606"/>
        <end position="938"/>
    </location>
</feature>
<dbReference type="NCBIfam" id="TIGR00630">
    <property type="entry name" value="uvra"/>
    <property type="match status" value="1"/>
</dbReference>
<dbReference type="EMBL" id="JAOSJG010000014">
    <property type="protein sequence ID" value="MEK0309192.1"/>
    <property type="molecule type" value="Genomic_DNA"/>
</dbReference>
<evidence type="ECO:0000256" key="14">
    <source>
        <dbReference type="ARBA" id="ARBA00038000"/>
    </source>
</evidence>
<dbReference type="Gene3D" id="1.10.8.280">
    <property type="entry name" value="ABC transporter ATPase domain-like"/>
    <property type="match status" value="1"/>
</dbReference>
<dbReference type="GO" id="GO:0008270">
    <property type="term" value="F:zinc ion binding"/>
    <property type="evidence" value="ECO:0007669"/>
    <property type="project" value="UniProtKB-KW"/>
</dbReference>
<dbReference type="PANTHER" id="PTHR43152:SF3">
    <property type="entry name" value="UVRABC SYSTEM PROTEIN A"/>
    <property type="match status" value="1"/>
</dbReference>
<dbReference type="AlphaFoldDB" id="A0A1S9M2T0"/>
<sequence length="948" mass="109034">MANQNFNYLQDKIIIKGARENNLKNIDVEIPKFKLVVFTGISGSGKTSLVQNILYQEGKRIYLESLNFYDRKFFQFTKKPDINYILGLAPVINIEQKKIVNNSKDTVGTITEIYHYLQLIYAHIGVYYDIQNNQPYQKYNIEQIMNKLLNFFKNQKIIILSPLGDSQKKIFHPKILNFMKEGFNRFLINNNFFTFNNIKEINELEIKEINNIFVIIDHLTINNQITSRLISSLELALKFNKQKILIMLPNKEILSFDLNYNDGKNSLTQLENKMNLFSFYKKKGICNHCKGLGSIMVFDEKLILDLNKSILNGAILPFEQPNNPTKNLQEKLKDFLDTYKIDVYLPVNQMNKVIINLLLYGPDNLPNESLKFPIGIIPILEYYQKNFANYDNIQNWLNQFKSLTVCPHCSGARLNKYALAYKINHKNIYELTNLTINELLNFIENITLNSIAKINIQDALTAIKKRLNLLKKLGLEYLNLNRNISSLSGGEIQRIKLINQLASRLTGVIYIIDEPSVGLHPYNNIQLIKILRKLVNLGNTVLIIEHDQEIILSADYIIDLGPEAGNKGGTIVSSGKINNILENKHSLTGKYLKKIYSFESIIKPKISSTNVLQIRNAYVNNLKNLNIDIPLNIFIVITGFSGSGKSTLLNEVIYKGFKKNKNLKKIEPGEFNQVIFSENKHNFKDIIYIEAPNFNKILKYHLINYLGISEIISNLFSQSPEAKAKGYNKRRFILNSVSAFCHACQGEGVKKIFMGFLPNIIITCDQCQGKRFNSETLTIKYKNQTIADIYQMNVSEAYTFFYNHQKIKIALELLISVGLNYLKLGSKLDNLSDGEKQRLILIKKIYKNYFSKNIYILDEPTKGLHFFEIEKLISLIRTLINQKNTVIMIEHNLNIIKNADYIIDLGPQGGKNGGHIVAKGHIEEIINNQDSYTGQYLKQIRDKSQNEI</sequence>
<evidence type="ECO:0000313" key="21">
    <source>
        <dbReference type="Proteomes" id="UP001383392"/>
    </source>
</evidence>
<evidence type="ECO:0000313" key="18">
    <source>
        <dbReference type="EMBL" id="MEK0309192.1"/>
    </source>
</evidence>
<dbReference type="Pfam" id="PF17760">
    <property type="entry name" value="UvrA_inter"/>
    <property type="match status" value="1"/>
</dbReference>
<reference evidence="19 20" key="1">
    <citation type="submission" date="2017-02" db="EMBL/GenBank/DDBJ databases">
        <title>A draft genome of 'Candidatus Phytoplasma aurantifolia' the agent of the witches-broom disease of lime.</title>
        <authorList>
            <person name="Foissac X."/>
            <person name="Carle P."/>
        </authorList>
    </citation>
    <scope>NUCLEOTIDE SEQUENCE [LARGE SCALE GENOMIC DNA]</scope>
    <source>
        <strain evidence="19 20">WBDL</strain>
    </source>
</reference>
<evidence type="ECO:0000256" key="1">
    <source>
        <dbReference type="ARBA" id="ARBA00004496"/>
    </source>
</evidence>
<keyword evidence="9" id="KW-0862">Zinc</keyword>
<evidence type="ECO:0000256" key="9">
    <source>
        <dbReference type="ARBA" id="ARBA00022833"/>
    </source>
</evidence>
<evidence type="ECO:0000256" key="6">
    <source>
        <dbReference type="ARBA" id="ARBA00022763"/>
    </source>
</evidence>
<keyword evidence="21" id="KW-1185">Reference proteome</keyword>
<dbReference type="Gene3D" id="3.40.50.300">
    <property type="entry name" value="P-loop containing nucleotide triphosphate hydrolases"/>
    <property type="match status" value="3"/>
</dbReference>
<comment type="subcellular location">
    <subcellularLocation>
        <location evidence="1">Cytoplasm</location>
    </subcellularLocation>
</comment>
<keyword evidence="13" id="KW-0234">DNA repair</keyword>
<keyword evidence="8" id="KW-0863">Zinc-finger</keyword>
<dbReference type="PROSITE" id="PS00211">
    <property type="entry name" value="ABC_TRANSPORTER_1"/>
    <property type="match status" value="1"/>
</dbReference>
<evidence type="ECO:0000313" key="20">
    <source>
        <dbReference type="Proteomes" id="UP000189722"/>
    </source>
</evidence>
<dbReference type="Proteomes" id="UP000189722">
    <property type="component" value="Unassembled WGS sequence"/>
</dbReference>
<dbReference type="GO" id="GO:0003677">
    <property type="term" value="F:DNA binding"/>
    <property type="evidence" value="ECO:0007669"/>
    <property type="project" value="UniProtKB-KW"/>
</dbReference>
<dbReference type="GO" id="GO:0005737">
    <property type="term" value="C:cytoplasm"/>
    <property type="evidence" value="ECO:0007669"/>
    <property type="project" value="UniProtKB-SubCell"/>
</dbReference>
<reference evidence="18 21" key="2">
    <citation type="journal article" date="2023" name="Int. J. Syst. Evol. Microbiol.">
        <title>The observation of taxonomic boundaries for the 16SrII and 16SrXXV phytoplasmas using genome-based delimitation.</title>
        <authorList>
            <person name="Rodrigues Jardim B."/>
            <person name="Tran-Nguyen L.T.T."/>
            <person name="Gambley C."/>
            <person name="Al-Sadi A.M."/>
            <person name="Al-Subhi A.M."/>
            <person name="Foissac X."/>
            <person name="Salar P."/>
            <person name="Cai H."/>
            <person name="Yang J.Y."/>
            <person name="Davis R."/>
            <person name="Jones L."/>
            <person name="Rodoni B."/>
            <person name="Constable F.E."/>
        </authorList>
    </citation>
    <scope>NUCLEOTIDE SEQUENCE [LARGE SCALE GENOMIC DNA]</scope>
    <source>
        <strain evidence="18">BAWM-OMN-P75</strain>
    </source>
</reference>
<protein>
    <recommendedName>
        <fullName evidence="15">UvrABC system protein A</fullName>
    </recommendedName>
    <alternativeName>
        <fullName evidence="16">Excinuclease ABC subunit A</fullName>
    </alternativeName>
</protein>